<dbReference type="PANTHER" id="PTHR30535:SF7">
    <property type="entry name" value="IRON(III) DICITRATE-BINDING PROTEIN"/>
    <property type="match status" value="1"/>
</dbReference>
<keyword evidence="2" id="KW-0732">Signal</keyword>
<protein>
    <submittedName>
        <fullName evidence="4">Iron complex transport system substrate-binding protein</fullName>
    </submittedName>
</protein>
<dbReference type="SUPFAM" id="SSF53807">
    <property type="entry name" value="Helical backbone' metal receptor"/>
    <property type="match status" value="1"/>
</dbReference>
<feature type="chain" id="PRO_5011494796" evidence="2">
    <location>
        <begin position="42"/>
        <end position="355"/>
    </location>
</feature>
<dbReference type="Gene3D" id="3.40.50.1980">
    <property type="entry name" value="Nitrogenase molybdenum iron protein domain"/>
    <property type="match status" value="2"/>
</dbReference>
<dbReference type="EMBL" id="FMZZ01000010">
    <property type="protein sequence ID" value="SDD36969.1"/>
    <property type="molecule type" value="Genomic_DNA"/>
</dbReference>
<accession>A0A1G6U6M0</accession>
<evidence type="ECO:0000256" key="2">
    <source>
        <dbReference type="SAM" id="SignalP"/>
    </source>
</evidence>
<reference evidence="5" key="1">
    <citation type="submission" date="2016-10" db="EMBL/GenBank/DDBJ databases">
        <authorList>
            <person name="Varghese N."/>
            <person name="Submissions S."/>
        </authorList>
    </citation>
    <scope>NUCLEOTIDE SEQUENCE [LARGE SCALE GENOMIC DNA]</scope>
    <source>
        <strain evidence="5">IBRC-M 10403</strain>
    </source>
</reference>
<organism evidence="4 5">
    <name type="scientific">Actinokineospora iranica</name>
    <dbReference type="NCBI Taxonomy" id="1271860"/>
    <lineage>
        <taxon>Bacteria</taxon>
        <taxon>Bacillati</taxon>
        <taxon>Actinomycetota</taxon>
        <taxon>Actinomycetes</taxon>
        <taxon>Pseudonocardiales</taxon>
        <taxon>Pseudonocardiaceae</taxon>
        <taxon>Actinokineospora</taxon>
    </lineage>
</organism>
<proteinExistence type="inferred from homology"/>
<evidence type="ECO:0000313" key="5">
    <source>
        <dbReference type="Proteomes" id="UP000199501"/>
    </source>
</evidence>
<evidence type="ECO:0000313" key="4">
    <source>
        <dbReference type="EMBL" id="SDD36969.1"/>
    </source>
</evidence>
<feature type="signal peptide" evidence="2">
    <location>
        <begin position="1"/>
        <end position="41"/>
    </location>
</feature>
<sequence>MAPVRTYRAVESARPPVRSWRRLRAAAATVLLTLSACGSPAAQDNPVGETVRNCGIEVPATPPARIVATFHNAIEMVYALGADDRLVGASYLDNPILPEFAGRFRPDEREPAYYPTDTPSREEFLRLDPDFVLSGFTGTFTTEGLGTRAELTDLGIGSYLFSQYCPTADGQGQTSLAANDTTLESVYRDITDLGRILGKPDEATALVARMRATVAEAANALGGVAERPRVAMINRPGNGDIRVFGAGDVATSIIEAAGGDQVFDDINGRMTRIGVEELIKRAPQVILVPACCGADVGPEGANKVIEELRKDPAVANVPAVRDNRVHAITFAEISPGVRNADAVAAIARMLHPERF</sequence>
<dbReference type="Proteomes" id="UP000199501">
    <property type="component" value="Unassembled WGS sequence"/>
</dbReference>
<evidence type="ECO:0000256" key="1">
    <source>
        <dbReference type="ARBA" id="ARBA00008814"/>
    </source>
</evidence>
<dbReference type="OrthoDB" id="9797850at2"/>
<name>A0A1G6U6M0_9PSEU</name>
<dbReference type="InterPro" id="IPR002491">
    <property type="entry name" value="ABC_transptr_periplasmic_BD"/>
</dbReference>
<dbReference type="STRING" id="1271860.SAMN05216174_110133"/>
<dbReference type="Pfam" id="PF01497">
    <property type="entry name" value="Peripla_BP_2"/>
    <property type="match status" value="1"/>
</dbReference>
<feature type="domain" description="Fe/B12 periplasmic-binding" evidence="3">
    <location>
        <begin position="65"/>
        <end position="354"/>
    </location>
</feature>
<evidence type="ECO:0000259" key="3">
    <source>
        <dbReference type="PROSITE" id="PS50983"/>
    </source>
</evidence>
<dbReference type="AlphaFoldDB" id="A0A1G6U6M0"/>
<gene>
    <name evidence="4" type="ORF">SAMN05216174_110133</name>
</gene>
<dbReference type="PROSITE" id="PS50983">
    <property type="entry name" value="FE_B12_PBP"/>
    <property type="match status" value="1"/>
</dbReference>
<comment type="similarity">
    <text evidence="1">Belongs to the bacterial solute-binding protein 8 family.</text>
</comment>
<dbReference type="PANTHER" id="PTHR30535">
    <property type="entry name" value="VITAMIN B12-BINDING PROTEIN"/>
    <property type="match status" value="1"/>
</dbReference>
<dbReference type="InterPro" id="IPR050902">
    <property type="entry name" value="ABC_Transporter_SBP"/>
</dbReference>
<keyword evidence="5" id="KW-1185">Reference proteome</keyword>
<dbReference type="RefSeq" id="WP_091453462.1">
    <property type="nucleotide sequence ID" value="NZ_FMZZ01000010.1"/>
</dbReference>